<dbReference type="EMBL" id="CP037901">
    <property type="protein sequence ID" value="QBP12777.1"/>
    <property type="molecule type" value="Genomic_DNA"/>
</dbReference>
<accession>A0A2L0X1M4</accession>
<dbReference type="RefSeq" id="WP_024570193.1">
    <property type="nucleotide sequence ID" value="NZ_CP026544.1"/>
</dbReference>
<reference evidence="3 4" key="1">
    <citation type="submission" date="2019-03" db="EMBL/GenBank/DDBJ databases">
        <title>Comparative insights into the high quality Complete genome sequence of highly metal resistant Cupriavidus metallidurans strain BS1 isolated from a gold-copper mine.</title>
        <authorList>
            <person name="Mazhar H.S."/>
            <person name="Rensing C."/>
        </authorList>
    </citation>
    <scope>NUCLEOTIDE SEQUENCE [LARGE SCALE GENOMIC DNA]</scope>
    <source>
        <strain evidence="3 4">BS1</strain>
    </source>
</reference>
<dbReference type="InterPro" id="IPR023606">
    <property type="entry name" value="CoA-Trfase_III_dom_1_sf"/>
</dbReference>
<dbReference type="Gene3D" id="3.40.50.10540">
    <property type="entry name" value="Crotonobetainyl-coa:carnitine coa-transferase, domain 1"/>
    <property type="match status" value="1"/>
</dbReference>
<organism evidence="3 4">
    <name type="scientific">Cupriavidus metallidurans</name>
    <dbReference type="NCBI Taxonomy" id="119219"/>
    <lineage>
        <taxon>Bacteria</taxon>
        <taxon>Pseudomonadati</taxon>
        <taxon>Pseudomonadota</taxon>
        <taxon>Betaproteobacteria</taxon>
        <taxon>Burkholderiales</taxon>
        <taxon>Burkholderiaceae</taxon>
        <taxon>Cupriavidus</taxon>
    </lineage>
</organism>
<gene>
    <name evidence="3" type="ORF">DDF84_024190</name>
</gene>
<dbReference type="InterPro" id="IPR050483">
    <property type="entry name" value="CoA-transferase_III_domain"/>
</dbReference>
<dbReference type="Proteomes" id="UP000253772">
    <property type="component" value="Chromosome c2"/>
</dbReference>
<name>A0A2L0X1M4_9BURK</name>
<keyword evidence="1 3" id="KW-0808">Transferase</keyword>
<evidence type="ECO:0000256" key="2">
    <source>
        <dbReference type="SAM" id="MobiDB-lite"/>
    </source>
</evidence>
<evidence type="ECO:0000313" key="3">
    <source>
        <dbReference type="EMBL" id="QBP12777.1"/>
    </source>
</evidence>
<sequence length="402" mass="43789">MSGPLSGVRVVDVTTVLMGPYATQILGDLGADVIKVESPSGDNVRTIGASRHDGMSGIFLHCNRNKRSVVLDLKHPEGKAALLKLVETADVFIYNVRPQAIARLGLDYETLAAINPRLIYAGVYGYGQGGPYAAKPAYDDLIQGAAGIPTLSLLAGSDVPRYAPLAMADRIVGMSAANAVSAALFHRERSGVGQRIDIPMFETMAAFVLGDHMAGTTFEPPLGPPGYARLLNEHRKPYQTRDGHVCVLVYNDKQWKTFFTLIGQPDLMETDPRFATIGKRTENIHALYRMVAEVMLTRTTAEWLELLEQVDIPVMKMNTMESLLADEHLNAVGFFQVMDHPSEGKTRQMASGSTWSRTPPEMSRHAPRFGQHSAEVLREAGYDDTHIAALAANGVTSLDRGA</sequence>
<dbReference type="OrthoDB" id="5294844at2"/>
<dbReference type="Pfam" id="PF02515">
    <property type="entry name" value="CoA_transf_3"/>
    <property type="match status" value="1"/>
</dbReference>
<feature type="compositionally biased region" description="Polar residues" evidence="2">
    <location>
        <begin position="348"/>
        <end position="357"/>
    </location>
</feature>
<dbReference type="SUPFAM" id="SSF89796">
    <property type="entry name" value="CoA-transferase family III (CaiB/BaiF)"/>
    <property type="match status" value="1"/>
</dbReference>
<dbReference type="PANTHER" id="PTHR48207">
    <property type="entry name" value="SUCCINATE--HYDROXYMETHYLGLUTARATE COA-TRANSFERASE"/>
    <property type="match status" value="1"/>
</dbReference>
<dbReference type="AlphaFoldDB" id="A0A2L0X1M4"/>
<dbReference type="InterPro" id="IPR003673">
    <property type="entry name" value="CoA-Trfase_fam_III"/>
</dbReference>
<dbReference type="PANTHER" id="PTHR48207:SF4">
    <property type="entry name" value="BLL6097 PROTEIN"/>
    <property type="match status" value="1"/>
</dbReference>
<dbReference type="Gene3D" id="3.30.1540.10">
    <property type="entry name" value="formyl-coa transferase, domain 3"/>
    <property type="match status" value="1"/>
</dbReference>
<proteinExistence type="predicted"/>
<evidence type="ECO:0000256" key="1">
    <source>
        <dbReference type="ARBA" id="ARBA00022679"/>
    </source>
</evidence>
<dbReference type="InterPro" id="IPR044855">
    <property type="entry name" value="CoA-Trfase_III_dom3_sf"/>
</dbReference>
<evidence type="ECO:0000313" key="4">
    <source>
        <dbReference type="Proteomes" id="UP000253772"/>
    </source>
</evidence>
<protein>
    <submittedName>
        <fullName evidence="3">CoA transferase</fullName>
    </submittedName>
</protein>
<dbReference type="GO" id="GO:0008410">
    <property type="term" value="F:CoA-transferase activity"/>
    <property type="evidence" value="ECO:0007669"/>
    <property type="project" value="TreeGrafter"/>
</dbReference>
<feature type="region of interest" description="Disordered" evidence="2">
    <location>
        <begin position="343"/>
        <end position="366"/>
    </location>
</feature>